<dbReference type="InterPro" id="IPR008928">
    <property type="entry name" value="6-hairpin_glycosidase_sf"/>
</dbReference>
<sequence length="555" mass="60362">MCAPRWDSGAVFSSLIGGRGGYALAPAGRYVWGGYYEDRSLIWHSRWVTQDHGVVECREALAFPGDPHRTVLLRQVLPAERPAPLRVLLEPAADFGGGPLRELRRELRQDGHGVWHGRAGGLWLRWSGAVGRARPTGGGRRLELELTARAGATYNLVLEISDRPLEDAPPDPGQAWEATSTAWREAVPELSDVLAPRDARHAYAVMRGLTGSAGGMVAAATTSLPERAEEGRNYDYRYVWVRDQCYAGQAVAAAGGYPLLDDAVRFVTARLAGDGAGLRPAYTVDGRPIPDQRRLELPGYPGGFDLVGNQVSGQFQLDAFGECLLLFAAAARHDRLDADAWRAALTAAEAVERRWREPDAGIWELAPARWTHSRLVCAAGLRALAGSGAAPARQSARWEALADAIVAATDRGGLHPSGRWQRAPGDPRTDAALLFPALRGAVPAGDPRSAATLEAYLAELTDDHFAYRFRHDDRPLAHAEGAFVMCGFVVAMAEHQRGRTAAAHRWFERNRAACGPAGLYAEEYDTAQREMRGNVPQAFVHALMLEAAARLGREW</sequence>
<comment type="caution">
    <text evidence="2">The sequence shown here is derived from an EMBL/GenBank/DDBJ whole genome shotgun (WGS) entry which is preliminary data.</text>
</comment>
<keyword evidence="3" id="KW-1185">Reference proteome</keyword>
<accession>A0ABX0ZPH0</accession>
<evidence type="ECO:0000313" key="2">
    <source>
        <dbReference type="EMBL" id="NJP45828.1"/>
    </source>
</evidence>
<organism evidence="2 3">
    <name type="scientific">Actinacidiphila epipremni</name>
    <dbReference type="NCBI Taxonomy" id="2053013"/>
    <lineage>
        <taxon>Bacteria</taxon>
        <taxon>Bacillati</taxon>
        <taxon>Actinomycetota</taxon>
        <taxon>Actinomycetes</taxon>
        <taxon>Kitasatosporales</taxon>
        <taxon>Streptomycetaceae</taxon>
        <taxon>Actinacidiphila</taxon>
    </lineage>
</organism>
<evidence type="ECO:0000313" key="3">
    <source>
        <dbReference type="Proteomes" id="UP000734511"/>
    </source>
</evidence>
<proteinExistence type="predicted"/>
<dbReference type="InterPro" id="IPR012341">
    <property type="entry name" value="6hp_glycosidase-like_sf"/>
</dbReference>
<keyword evidence="2" id="KW-0378">Hydrolase</keyword>
<dbReference type="Pfam" id="PF00723">
    <property type="entry name" value="Glyco_hydro_15"/>
    <property type="match status" value="1"/>
</dbReference>
<dbReference type="PANTHER" id="PTHR31616">
    <property type="entry name" value="TREHALASE"/>
    <property type="match status" value="1"/>
</dbReference>
<gene>
    <name evidence="2" type="ORF">HCN08_20810</name>
</gene>
<reference evidence="2 3" key="1">
    <citation type="submission" date="2020-03" db="EMBL/GenBank/DDBJ databases">
        <title>WGS of actinomycetes isolated from Thailand.</title>
        <authorList>
            <person name="Thawai C."/>
        </authorList>
    </citation>
    <scope>NUCLEOTIDE SEQUENCE [LARGE SCALE GENOMIC DNA]</scope>
    <source>
        <strain evidence="2 3">PRB2-1</strain>
    </source>
</reference>
<evidence type="ECO:0000259" key="1">
    <source>
        <dbReference type="Pfam" id="PF00723"/>
    </source>
</evidence>
<protein>
    <submittedName>
        <fullName evidence="2">Glycoside hydrolase family 15 protein</fullName>
    </submittedName>
</protein>
<name>A0ABX0ZPH0_9ACTN</name>
<feature type="domain" description="GH15-like" evidence="1">
    <location>
        <begin position="212"/>
        <end position="548"/>
    </location>
</feature>
<dbReference type="EMBL" id="JAATEJ010000017">
    <property type="protein sequence ID" value="NJP45828.1"/>
    <property type="molecule type" value="Genomic_DNA"/>
</dbReference>
<dbReference type="InterPro" id="IPR011613">
    <property type="entry name" value="GH15-like"/>
</dbReference>
<dbReference type="Proteomes" id="UP000734511">
    <property type="component" value="Unassembled WGS sequence"/>
</dbReference>
<dbReference type="Gene3D" id="1.50.10.10">
    <property type="match status" value="1"/>
</dbReference>
<dbReference type="SUPFAM" id="SSF48208">
    <property type="entry name" value="Six-hairpin glycosidases"/>
    <property type="match status" value="1"/>
</dbReference>
<dbReference type="PANTHER" id="PTHR31616:SF10">
    <property type="entry name" value="TREHALASE"/>
    <property type="match status" value="1"/>
</dbReference>
<dbReference type="GO" id="GO:0016787">
    <property type="term" value="F:hydrolase activity"/>
    <property type="evidence" value="ECO:0007669"/>
    <property type="project" value="UniProtKB-KW"/>
</dbReference>